<dbReference type="Proteomes" id="UP000003022">
    <property type="component" value="Unassembled WGS sequence"/>
</dbReference>
<proteinExistence type="predicted"/>
<dbReference type="AlphaFoldDB" id="F3NBV2"/>
<dbReference type="EMBL" id="AEYX01000004">
    <property type="protein sequence ID" value="EGG49060.1"/>
    <property type="molecule type" value="Genomic_DNA"/>
</dbReference>
<keyword evidence="3" id="KW-0812">Transmembrane</keyword>
<evidence type="ECO:0000256" key="1">
    <source>
        <dbReference type="SAM" id="Coils"/>
    </source>
</evidence>
<gene>
    <name evidence="4" type="ORF">SGM_6641</name>
</gene>
<reference evidence="4 5" key="1">
    <citation type="journal article" date="2011" name="J. Bacteriol.">
        <title>Draft genome sequence of the marine bacterium Streptomyces griseoaurantiacus M045, which produces novel manumycin-type antibiotics with a pABA core component.</title>
        <authorList>
            <person name="Li F."/>
            <person name="Jiang P."/>
            <person name="Zheng H."/>
            <person name="Wang S."/>
            <person name="Zhao G."/>
            <person name="Qin S."/>
            <person name="Liu Z."/>
        </authorList>
    </citation>
    <scope>NUCLEOTIDE SEQUENCE [LARGE SCALE GENOMIC DNA]</scope>
    <source>
        <strain evidence="4 5">M045</strain>
    </source>
</reference>
<keyword evidence="3" id="KW-1133">Transmembrane helix</keyword>
<keyword evidence="5" id="KW-1185">Reference proteome</keyword>
<evidence type="ECO:0000256" key="2">
    <source>
        <dbReference type="SAM" id="MobiDB-lite"/>
    </source>
</evidence>
<feature type="coiled-coil region" evidence="1">
    <location>
        <begin position="58"/>
        <end position="128"/>
    </location>
</feature>
<protein>
    <submittedName>
        <fullName evidence="4">Uncharacterized protein</fullName>
    </submittedName>
</protein>
<evidence type="ECO:0000256" key="3">
    <source>
        <dbReference type="SAM" id="Phobius"/>
    </source>
</evidence>
<evidence type="ECO:0000313" key="4">
    <source>
        <dbReference type="EMBL" id="EGG49060.1"/>
    </source>
</evidence>
<sequence length="381" mass="42745">MSKYFSGGLIATDKFVDTLLTFVTTPPYGTVIASKEERERLHTLRRRAQNVGTPGVKLDAAEEKIRQLERQLEAAEAEYRAGSDERVKELEVQLARYVDEILELRRQLRKVQSDLQAERDRNRRAALESVVHITALAERGLDGVVRGGRPQKEIADEQKMAGELLRTLAHLQQRAQDLQRGRTTSETTTWQEQPLPRLREREGALFRHAWPVRIYTTAATSSACAILLVNVASFVATCRDETGLNIAQLVAYVVLVFPVTLLLWGLLSGSALFVAYGHPRGLRSDRLLHHDAHGRSRTTVRHRRTLRSPSIEVGRARLGGLHRHPLTSMSWVVPASHPARARVVTPRRLVRHRSSGSAGEGQHTVRPSSRSVHDAEVERLG</sequence>
<comment type="caution">
    <text evidence="4">The sequence shown here is derived from an EMBL/GenBank/DDBJ whole genome shotgun (WGS) entry which is preliminary data.</text>
</comment>
<evidence type="ECO:0000313" key="5">
    <source>
        <dbReference type="Proteomes" id="UP000003022"/>
    </source>
</evidence>
<keyword evidence="1" id="KW-0175">Coiled coil</keyword>
<keyword evidence="3" id="KW-0472">Membrane</keyword>
<name>F3NBV2_9ACTN</name>
<organism evidence="4 5">
    <name type="scientific">Streptomyces griseoaurantiacus M045</name>
    <dbReference type="NCBI Taxonomy" id="996637"/>
    <lineage>
        <taxon>Bacteria</taxon>
        <taxon>Bacillati</taxon>
        <taxon>Actinomycetota</taxon>
        <taxon>Actinomycetes</taxon>
        <taxon>Kitasatosporales</taxon>
        <taxon>Streptomycetaceae</taxon>
        <taxon>Streptomyces</taxon>
        <taxon>Streptomyces aurantiacus group</taxon>
    </lineage>
</organism>
<accession>F3NBV2</accession>
<feature type="transmembrane region" description="Helical" evidence="3">
    <location>
        <begin position="214"/>
        <end position="237"/>
    </location>
</feature>
<feature type="region of interest" description="Disordered" evidence="2">
    <location>
        <begin position="348"/>
        <end position="381"/>
    </location>
</feature>
<feature type="transmembrane region" description="Helical" evidence="3">
    <location>
        <begin position="249"/>
        <end position="276"/>
    </location>
</feature>
<feature type="compositionally biased region" description="Basic and acidic residues" evidence="2">
    <location>
        <begin position="371"/>
        <end position="381"/>
    </location>
</feature>